<evidence type="ECO:0000256" key="1">
    <source>
        <dbReference type="ARBA" id="ARBA00001968"/>
    </source>
</evidence>
<accession>A0A1X0ZMF7</accession>
<dbReference type="PANTHER" id="PTHR47810:SF1">
    <property type="entry name" value="DNA LIGASE B"/>
    <property type="match status" value="1"/>
</dbReference>
<dbReference type="InterPro" id="IPR012310">
    <property type="entry name" value="DNA_ligase_ATP-dep_cent"/>
</dbReference>
<evidence type="ECO:0008006" key="13">
    <source>
        <dbReference type="Google" id="ProtNLM"/>
    </source>
</evidence>
<protein>
    <recommendedName>
        <fullName evidence="13">DNA ligase</fullName>
    </recommendedName>
</protein>
<dbReference type="InterPro" id="IPR050326">
    <property type="entry name" value="NAD_dep_DNA_ligaseB"/>
</dbReference>
<dbReference type="SUPFAM" id="SSF56091">
    <property type="entry name" value="DNA ligase/mRNA capping enzyme, catalytic domain"/>
    <property type="match status" value="1"/>
</dbReference>
<dbReference type="CDD" id="cd08041">
    <property type="entry name" value="OBF_kDNA_ligase_like"/>
    <property type="match status" value="1"/>
</dbReference>
<name>A0A1X0ZMF7_PSEPU</name>
<evidence type="ECO:0000256" key="2">
    <source>
        <dbReference type="ARBA" id="ARBA00022598"/>
    </source>
</evidence>
<dbReference type="SUPFAM" id="SSF50249">
    <property type="entry name" value="Nucleic acid-binding proteins"/>
    <property type="match status" value="1"/>
</dbReference>
<evidence type="ECO:0000313" key="11">
    <source>
        <dbReference type="Proteomes" id="UP000193675"/>
    </source>
</evidence>
<evidence type="ECO:0000313" key="9">
    <source>
        <dbReference type="EMBL" id="ORL58653.1"/>
    </source>
</evidence>
<dbReference type="RefSeq" id="WP_084859099.1">
    <property type="nucleotide sequence ID" value="NZ_CP061724.1"/>
</dbReference>
<comment type="cofactor">
    <cofactor evidence="1">
        <name>a divalent metal cation</name>
        <dbReference type="ChEBI" id="CHEBI:60240"/>
    </cofactor>
</comment>
<dbReference type="Gene3D" id="2.40.50.140">
    <property type="entry name" value="Nucleic acid-binding proteins"/>
    <property type="match status" value="1"/>
</dbReference>
<keyword evidence="4" id="KW-0227">DNA damage</keyword>
<dbReference type="GO" id="GO:0006310">
    <property type="term" value="P:DNA recombination"/>
    <property type="evidence" value="ECO:0007669"/>
    <property type="project" value="InterPro"/>
</dbReference>
<dbReference type="OrthoDB" id="9782700at2"/>
<comment type="catalytic activity">
    <reaction evidence="6">
        <text>ATP + (deoxyribonucleotide)n-3'-hydroxyl + 5'-phospho-(deoxyribonucleotide)m = (deoxyribonucleotide)n+m + AMP + diphosphate.</text>
        <dbReference type="EC" id="6.5.1.1"/>
    </reaction>
</comment>
<evidence type="ECO:0000256" key="5">
    <source>
        <dbReference type="ARBA" id="ARBA00023204"/>
    </source>
</evidence>
<evidence type="ECO:0000256" key="6">
    <source>
        <dbReference type="ARBA" id="ARBA00034003"/>
    </source>
</evidence>
<feature type="domain" description="ATP-dependent DNA ligase family profile" evidence="7">
    <location>
        <begin position="152"/>
        <end position="326"/>
    </location>
</feature>
<dbReference type="GO" id="GO:0006281">
    <property type="term" value="P:DNA repair"/>
    <property type="evidence" value="ECO:0007669"/>
    <property type="project" value="UniProtKB-KW"/>
</dbReference>
<keyword evidence="10" id="KW-0614">Plasmid</keyword>
<proteinExistence type="predicted"/>
<dbReference type="InterPro" id="IPR012340">
    <property type="entry name" value="NA-bd_OB-fold"/>
</dbReference>
<dbReference type="AlphaFoldDB" id="A0A1X0ZMF7"/>
<dbReference type="Pfam" id="PF01068">
    <property type="entry name" value="DNA_ligase_A_M"/>
    <property type="match status" value="1"/>
</dbReference>
<reference evidence="10 12" key="2">
    <citation type="submission" date="2020-09" db="EMBL/GenBank/DDBJ databases">
        <title>Co-existence of a novel multidrug-resistance efflux pump with carbapenem resistance gene blaVIM-2 in one megaplasmid in Pseudomonas putida.</title>
        <authorList>
            <person name="Peng K."/>
            <person name="Li R."/>
        </authorList>
    </citation>
    <scope>NUCLEOTIDE SEQUENCE [LARGE SCALE GENOMIC DNA]</scope>
    <source>
        <strain evidence="10 12">ZXPA-20</strain>
        <plasmid evidence="10 12">pZXPA-20-602k</plasmid>
    </source>
</reference>
<evidence type="ECO:0000256" key="4">
    <source>
        <dbReference type="ARBA" id="ARBA00022763"/>
    </source>
</evidence>
<keyword evidence="2" id="KW-0436">Ligase</keyword>
<dbReference type="CDD" id="cd06846">
    <property type="entry name" value="Adenylation_DNA_ligase_like"/>
    <property type="match status" value="1"/>
</dbReference>
<keyword evidence="3" id="KW-0235">DNA replication</keyword>
<evidence type="ECO:0000259" key="8">
    <source>
        <dbReference type="Pfam" id="PF14743"/>
    </source>
</evidence>
<dbReference type="Pfam" id="PF14743">
    <property type="entry name" value="DNA_ligase_OB_2"/>
    <property type="match status" value="1"/>
</dbReference>
<gene>
    <name evidence="9" type="ORF">B7H17_24260</name>
    <name evidence="10" type="ORF">ID616_32635</name>
</gene>
<dbReference type="Proteomes" id="UP000516786">
    <property type="component" value="Plasmid pZXPA-20-602k"/>
</dbReference>
<reference evidence="9 11" key="1">
    <citation type="submission" date="2017-04" db="EMBL/GenBank/DDBJ databases">
        <title>Presence of VIM-2 positive Pseudomonas species in chickens and their surrounding environment.</title>
        <authorList>
            <person name="Zhang R."/>
        </authorList>
    </citation>
    <scope>NUCLEOTIDE SEQUENCE [LARGE SCALE GENOMIC DNA]</scope>
    <source>
        <strain evidence="9 11">DZ-C18</strain>
    </source>
</reference>
<keyword evidence="5" id="KW-0234">DNA repair</keyword>
<dbReference type="GO" id="GO:0005524">
    <property type="term" value="F:ATP binding"/>
    <property type="evidence" value="ECO:0007669"/>
    <property type="project" value="InterPro"/>
</dbReference>
<dbReference type="InterPro" id="IPR029319">
    <property type="entry name" value="DNA_ligase_OB"/>
</dbReference>
<geneLocation type="plasmid" evidence="10 12">
    <name>pZXPA-20-602k</name>
</geneLocation>
<dbReference type="PANTHER" id="PTHR47810">
    <property type="entry name" value="DNA LIGASE"/>
    <property type="match status" value="1"/>
</dbReference>
<evidence type="ECO:0000313" key="12">
    <source>
        <dbReference type="Proteomes" id="UP000516786"/>
    </source>
</evidence>
<dbReference type="Gene3D" id="3.30.470.30">
    <property type="entry name" value="DNA ligase/mRNA capping enzyme"/>
    <property type="match status" value="1"/>
</dbReference>
<evidence type="ECO:0000259" key="7">
    <source>
        <dbReference type="Pfam" id="PF01068"/>
    </source>
</evidence>
<dbReference type="GO" id="GO:0006260">
    <property type="term" value="P:DNA replication"/>
    <property type="evidence" value="ECO:0007669"/>
    <property type="project" value="UniProtKB-KW"/>
</dbReference>
<evidence type="ECO:0000313" key="10">
    <source>
        <dbReference type="EMBL" id="QOD01339.1"/>
    </source>
</evidence>
<organism evidence="9 11">
    <name type="scientific">Pseudomonas putida</name>
    <name type="common">Arthrobacter siderocapsulatus</name>
    <dbReference type="NCBI Taxonomy" id="303"/>
    <lineage>
        <taxon>Bacteria</taxon>
        <taxon>Pseudomonadati</taxon>
        <taxon>Pseudomonadota</taxon>
        <taxon>Gammaproteobacteria</taxon>
        <taxon>Pseudomonadales</taxon>
        <taxon>Pseudomonadaceae</taxon>
        <taxon>Pseudomonas</taxon>
    </lineage>
</organism>
<dbReference type="EMBL" id="CP061724">
    <property type="protein sequence ID" value="QOD01339.1"/>
    <property type="molecule type" value="Genomic_DNA"/>
</dbReference>
<feature type="domain" description="DNA ligase OB-like" evidence="8">
    <location>
        <begin position="350"/>
        <end position="410"/>
    </location>
</feature>
<dbReference type="GO" id="GO:0003910">
    <property type="term" value="F:DNA ligase (ATP) activity"/>
    <property type="evidence" value="ECO:0007669"/>
    <property type="project" value="UniProtKB-EC"/>
</dbReference>
<dbReference type="EMBL" id="NBWC01000049">
    <property type="protein sequence ID" value="ORL58653.1"/>
    <property type="molecule type" value="Genomic_DNA"/>
</dbReference>
<evidence type="ECO:0000256" key="3">
    <source>
        <dbReference type="ARBA" id="ARBA00022705"/>
    </source>
</evidence>
<dbReference type="Proteomes" id="UP000193675">
    <property type="component" value="Unassembled WGS sequence"/>
</dbReference>
<sequence length="457" mass="50440">MNSCEILRALDTVAAVSGKNEKSVLLTAYMVDPTFERVMKLMLNPLISFYKRPARSKVFGTEHFSDDTWTLLDRLATRQLSGNAAGHAVDRALSTLTPESSELLWRILHRDTRAGFSEGSINKIKPATIPEVPYMRCGLPSDVDLDLWPWARGIYVQQKADGTFFSLTVRQGGVTINSRTGFEWPLEFYGELGDLFATFPDGQYHGEMLVYEDGKVLPREVGNGILTSVNKGSPFPTGCTPVPHLWDVISLDSLTRRGTCQTAYADRFATVQKVVEGFGGGLVQVIETIIVHSLDEAYAVSGRYIREGKEGAVIKHPDGIWRDTGSGASPDAIKIKLQAPCELRITGLTPGKGKNAKTFGSLACTSECGQLEVNISGFSDELRLEISKDPDRFIHSIITVKFNDITKPNKKTKLYSLYLPRFGELRPDRSSADTLERIQQQLSDAKVAIGMIEKQAA</sequence>